<gene>
    <name evidence="1" type="ORF">WL73_23025</name>
</gene>
<dbReference type="Proteomes" id="UP000062998">
    <property type="component" value="Unassembled WGS sequence"/>
</dbReference>
<reference evidence="1 2" key="1">
    <citation type="submission" date="2015-11" db="EMBL/GenBank/DDBJ databases">
        <title>Expanding the genomic diversity of Burkholderia species for the development of highly accurate diagnostics.</title>
        <authorList>
            <person name="Sahl J."/>
            <person name="Keim P."/>
            <person name="Wagner D."/>
        </authorList>
    </citation>
    <scope>NUCLEOTIDE SEQUENCE [LARGE SCALE GENOMIC DNA]</scope>
    <source>
        <strain evidence="1 2">MSMB2167WGS</strain>
    </source>
</reference>
<name>A0A107ENQ0_9BURK</name>
<proteinExistence type="predicted"/>
<evidence type="ECO:0000313" key="2">
    <source>
        <dbReference type="Proteomes" id="UP000062998"/>
    </source>
</evidence>
<dbReference type="AlphaFoldDB" id="A0A107ENQ0"/>
<accession>A0A107ENQ0</accession>
<dbReference type="EMBL" id="LPIX01000092">
    <property type="protein sequence ID" value="KWD96332.1"/>
    <property type="molecule type" value="Genomic_DNA"/>
</dbReference>
<sequence>MTTENDMERIAVSANYEAVQYGKTVTGHVEFVARVADGSQGYDLTTRAQRAVARRLRVRVADVKILGVMSS</sequence>
<evidence type="ECO:0000313" key="1">
    <source>
        <dbReference type="EMBL" id="KWD96332.1"/>
    </source>
</evidence>
<protein>
    <submittedName>
        <fullName evidence="1">Uncharacterized protein</fullName>
    </submittedName>
</protein>
<comment type="caution">
    <text evidence="1">The sequence shown here is derived from an EMBL/GenBank/DDBJ whole genome shotgun (WGS) entry which is preliminary data.</text>
</comment>
<organism evidence="1 2">
    <name type="scientific">Burkholderia ubonensis</name>
    <dbReference type="NCBI Taxonomy" id="101571"/>
    <lineage>
        <taxon>Bacteria</taxon>
        <taxon>Pseudomonadati</taxon>
        <taxon>Pseudomonadota</taxon>
        <taxon>Betaproteobacteria</taxon>
        <taxon>Burkholderiales</taxon>
        <taxon>Burkholderiaceae</taxon>
        <taxon>Burkholderia</taxon>
        <taxon>Burkholderia cepacia complex</taxon>
    </lineage>
</organism>